<protein>
    <submittedName>
        <fullName evidence="1">Uncharacterized protein</fullName>
    </submittedName>
</protein>
<keyword evidence="2" id="KW-1185">Reference proteome</keyword>
<dbReference type="EMBL" id="LXQA010312974">
    <property type="protein sequence ID" value="MCI43104.1"/>
    <property type="molecule type" value="Genomic_DNA"/>
</dbReference>
<dbReference type="Proteomes" id="UP000265520">
    <property type="component" value="Unassembled WGS sequence"/>
</dbReference>
<name>A0A392S4G6_9FABA</name>
<evidence type="ECO:0000313" key="2">
    <source>
        <dbReference type="Proteomes" id="UP000265520"/>
    </source>
</evidence>
<organism evidence="1 2">
    <name type="scientific">Trifolium medium</name>
    <dbReference type="NCBI Taxonomy" id="97028"/>
    <lineage>
        <taxon>Eukaryota</taxon>
        <taxon>Viridiplantae</taxon>
        <taxon>Streptophyta</taxon>
        <taxon>Embryophyta</taxon>
        <taxon>Tracheophyta</taxon>
        <taxon>Spermatophyta</taxon>
        <taxon>Magnoliopsida</taxon>
        <taxon>eudicotyledons</taxon>
        <taxon>Gunneridae</taxon>
        <taxon>Pentapetalae</taxon>
        <taxon>rosids</taxon>
        <taxon>fabids</taxon>
        <taxon>Fabales</taxon>
        <taxon>Fabaceae</taxon>
        <taxon>Papilionoideae</taxon>
        <taxon>50 kb inversion clade</taxon>
        <taxon>NPAAA clade</taxon>
        <taxon>Hologalegina</taxon>
        <taxon>IRL clade</taxon>
        <taxon>Trifolieae</taxon>
        <taxon>Trifolium</taxon>
    </lineage>
</organism>
<dbReference type="AlphaFoldDB" id="A0A392S4G6"/>
<accession>A0A392S4G6</accession>
<reference evidence="1 2" key="1">
    <citation type="journal article" date="2018" name="Front. Plant Sci.">
        <title>Red Clover (Trifolium pratense) and Zigzag Clover (T. medium) - A Picture of Genomic Similarities and Differences.</title>
        <authorList>
            <person name="Dluhosova J."/>
            <person name="Istvanek J."/>
            <person name="Nedelnik J."/>
            <person name="Repkova J."/>
        </authorList>
    </citation>
    <scope>NUCLEOTIDE SEQUENCE [LARGE SCALE GENOMIC DNA]</scope>
    <source>
        <strain evidence="2">cv. 10/8</strain>
        <tissue evidence="1">Leaf</tissue>
    </source>
</reference>
<evidence type="ECO:0000313" key="1">
    <source>
        <dbReference type="EMBL" id="MCI43104.1"/>
    </source>
</evidence>
<comment type="caution">
    <text evidence="1">The sequence shown here is derived from an EMBL/GenBank/DDBJ whole genome shotgun (WGS) entry which is preliminary data.</text>
</comment>
<proteinExistence type="predicted"/>
<feature type="non-terminal residue" evidence="1">
    <location>
        <position position="26"/>
    </location>
</feature>
<sequence>MDGGRGWGGVTDSDEIGLDLSYGIEI</sequence>